<gene>
    <name evidence="7" type="ORF">FAK_31250</name>
</gene>
<dbReference type="AlphaFoldDB" id="A0AAU9ESC9"/>
<reference evidence="8" key="1">
    <citation type="journal article" date="2023" name="Arch. Microbiol.">
        <title>Desulfoferula mesophilus gen. nov. sp. nov., a mesophilic sulfate-reducing bacterium isolated from a brackish lake sediment.</title>
        <authorList>
            <person name="Watanabe T."/>
            <person name="Yabe T."/>
            <person name="Tsuji J.M."/>
            <person name="Fukui M."/>
        </authorList>
    </citation>
    <scope>NUCLEOTIDE SEQUENCE [LARGE SCALE GENOMIC DNA]</scope>
    <source>
        <strain evidence="8">12FAK</strain>
    </source>
</reference>
<dbReference type="InterPro" id="IPR009061">
    <property type="entry name" value="DNA-bd_dom_put_sf"/>
</dbReference>
<feature type="region of interest" description="Disordered" evidence="5">
    <location>
        <begin position="1"/>
        <end position="20"/>
    </location>
</feature>
<dbReference type="GO" id="GO:0003700">
    <property type="term" value="F:DNA-binding transcription factor activity"/>
    <property type="evidence" value="ECO:0007669"/>
    <property type="project" value="InterPro"/>
</dbReference>
<dbReference type="PANTHER" id="PTHR30204">
    <property type="entry name" value="REDOX-CYCLING DRUG-SENSING TRANSCRIPTIONAL ACTIVATOR SOXR"/>
    <property type="match status" value="1"/>
</dbReference>
<protein>
    <recommendedName>
        <fullName evidence="6">HTH merR-type domain-containing protein</fullName>
    </recommendedName>
</protein>
<evidence type="ECO:0000256" key="2">
    <source>
        <dbReference type="ARBA" id="ARBA00023015"/>
    </source>
</evidence>
<dbReference type="GO" id="GO:0003677">
    <property type="term" value="F:DNA binding"/>
    <property type="evidence" value="ECO:0007669"/>
    <property type="project" value="UniProtKB-KW"/>
</dbReference>
<feature type="domain" description="HTH merR-type" evidence="6">
    <location>
        <begin position="22"/>
        <end position="92"/>
    </location>
</feature>
<dbReference type="SMART" id="SM00422">
    <property type="entry name" value="HTH_MERR"/>
    <property type="match status" value="1"/>
</dbReference>
<organism evidence="7 8">
    <name type="scientific">Desulfoferula mesophila</name>
    <dbReference type="NCBI Taxonomy" id="3058419"/>
    <lineage>
        <taxon>Bacteria</taxon>
        <taxon>Pseudomonadati</taxon>
        <taxon>Thermodesulfobacteriota</taxon>
        <taxon>Desulfarculia</taxon>
        <taxon>Desulfarculales</taxon>
        <taxon>Desulfarculaceae</taxon>
        <taxon>Desulfoferula</taxon>
    </lineage>
</organism>
<evidence type="ECO:0000256" key="4">
    <source>
        <dbReference type="ARBA" id="ARBA00023163"/>
    </source>
</evidence>
<evidence type="ECO:0000256" key="1">
    <source>
        <dbReference type="ARBA" id="ARBA00022491"/>
    </source>
</evidence>
<evidence type="ECO:0000259" key="6">
    <source>
        <dbReference type="SMART" id="SM00422"/>
    </source>
</evidence>
<keyword evidence="8" id="KW-1185">Reference proteome</keyword>
<proteinExistence type="predicted"/>
<dbReference type="KEGG" id="dmp:FAK_31250"/>
<dbReference type="InterPro" id="IPR000551">
    <property type="entry name" value="MerR-type_HTH_dom"/>
</dbReference>
<sequence>MSAKNKKPSQRDGGGAGDSLGLRMNQLVTATGLPKSTLLYYVEQGLLPAPVKTSPNMAYYHPSCVERAQLIKRMQSQHRLPLGKIKVILEAQAQGQDLEALIALGQEIFGQGQGPMLNQREFLRQSGLSAQALKSCQDAGLLLPLEPGRFDQQDLAVGRMLARDMERGVSPKDLSFYNRLGAMIVDQEMALRLRLTKELPPAADAEMTLALTQSARTMRIYVIDRLFQHRVAKAHHLKDEEMLS</sequence>
<keyword evidence="2" id="KW-0805">Transcription regulation</keyword>
<accession>A0AAU9ESC9</accession>
<keyword evidence="1" id="KW-0678">Repressor</keyword>
<evidence type="ECO:0000313" key="7">
    <source>
        <dbReference type="EMBL" id="BEQ16059.1"/>
    </source>
</evidence>
<dbReference type="RefSeq" id="WP_338601349.1">
    <property type="nucleotide sequence ID" value="NZ_AP028679.1"/>
</dbReference>
<keyword evidence="4" id="KW-0804">Transcription</keyword>
<dbReference type="PANTHER" id="PTHR30204:SF69">
    <property type="entry name" value="MERR-FAMILY TRANSCRIPTIONAL REGULATOR"/>
    <property type="match status" value="1"/>
</dbReference>
<name>A0AAU9ESC9_9BACT</name>
<dbReference type="InterPro" id="IPR047057">
    <property type="entry name" value="MerR_fam"/>
</dbReference>
<keyword evidence="3" id="KW-0238">DNA-binding</keyword>
<evidence type="ECO:0000256" key="5">
    <source>
        <dbReference type="SAM" id="MobiDB-lite"/>
    </source>
</evidence>
<evidence type="ECO:0000256" key="3">
    <source>
        <dbReference type="ARBA" id="ARBA00023125"/>
    </source>
</evidence>
<dbReference type="Gene3D" id="1.10.1660.10">
    <property type="match status" value="1"/>
</dbReference>
<evidence type="ECO:0000313" key="8">
    <source>
        <dbReference type="Proteomes" id="UP001366166"/>
    </source>
</evidence>
<dbReference type="SUPFAM" id="SSF46955">
    <property type="entry name" value="Putative DNA-binding domain"/>
    <property type="match status" value="1"/>
</dbReference>
<dbReference type="Pfam" id="PF13411">
    <property type="entry name" value="MerR_1"/>
    <property type="match status" value="1"/>
</dbReference>
<dbReference type="Proteomes" id="UP001366166">
    <property type="component" value="Chromosome"/>
</dbReference>
<dbReference type="EMBL" id="AP028679">
    <property type="protein sequence ID" value="BEQ16059.1"/>
    <property type="molecule type" value="Genomic_DNA"/>
</dbReference>